<dbReference type="PROSITE" id="PS00383">
    <property type="entry name" value="TYR_PHOSPHATASE_1"/>
    <property type="match status" value="1"/>
</dbReference>
<evidence type="ECO:0000256" key="5">
    <source>
        <dbReference type="ARBA" id="ARBA00022490"/>
    </source>
</evidence>
<dbReference type="GeneID" id="96902369"/>
<dbReference type="SUPFAM" id="SSF52799">
    <property type="entry name" value="(Phosphotyrosine protein) phosphatases II"/>
    <property type="match status" value="2"/>
</dbReference>
<dbReference type="OMA" id="ARCFTAN"/>
<dbReference type="InterPro" id="IPR016130">
    <property type="entry name" value="Tyr_Pase_AS"/>
</dbReference>
<dbReference type="GO" id="GO:0051321">
    <property type="term" value="P:meiotic cell cycle"/>
    <property type="evidence" value="ECO:0007669"/>
    <property type="project" value="UniProtKB-KW"/>
</dbReference>
<feature type="domain" description="Tyrosine-protein phosphatase" evidence="16">
    <location>
        <begin position="195"/>
        <end position="343"/>
    </location>
</feature>
<comment type="similarity">
    <text evidence="3">Belongs to the protein-tyrosine phosphatase family. Non-receptor class CDC14 subfamily.</text>
</comment>
<dbReference type="EMBL" id="HE576753">
    <property type="protein sequence ID" value="CCC68812.1"/>
    <property type="molecule type" value="Genomic_DNA"/>
</dbReference>
<dbReference type="eggNOG" id="KOG1720">
    <property type="taxonomic scope" value="Eukaryota"/>
</dbReference>
<evidence type="ECO:0000256" key="14">
    <source>
        <dbReference type="ARBA" id="ARBA00069949"/>
    </source>
</evidence>
<keyword evidence="6" id="KW-0597">Phosphoprotein</keyword>
<dbReference type="GO" id="GO:0000278">
    <property type="term" value="P:mitotic cell cycle"/>
    <property type="evidence" value="ECO:0007669"/>
    <property type="project" value="UniProtKB-ARBA"/>
</dbReference>
<dbReference type="AlphaFoldDB" id="G0VA82"/>
<evidence type="ECO:0000313" key="19">
    <source>
        <dbReference type="Proteomes" id="UP000001640"/>
    </source>
</evidence>
<dbReference type="InterPro" id="IPR003595">
    <property type="entry name" value="Tyr_Pase_cat"/>
</dbReference>
<organism evidence="18 19">
    <name type="scientific">Naumovozyma castellii</name>
    <name type="common">Yeast</name>
    <name type="synonym">Saccharomyces castellii</name>
    <dbReference type="NCBI Taxonomy" id="27288"/>
    <lineage>
        <taxon>Eukaryota</taxon>
        <taxon>Fungi</taxon>
        <taxon>Dikarya</taxon>
        <taxon>Ascomycota</taxon>
        <taxon>Saccharomycotina</taxon>
        <taxon>Saccharomycetes</taxon>
        <taxon>Saccharomycetales</taxon>
        <taxon>Saccharomycetaceae</taxon>
        <taxon>Naumovozyma</taxon>
    </lineage>
</organism>
<evidence type="ECO:0000256" key="9">
    <source>
        <dbReference type="ARBA" id="ARBA00022801"/>
    </source>
</evidence>
<keyword evidence="13" id="KW-0131">Cell cycle</keyword>
<dbReference type="PANTHER" id="PTHR23339">
    <property type="entry name" value="TYROSINE SPECIFIC PROTEIN PHOSPHATASE AND DUAL SPECIFICITY PROTEIN PHOSPHATASE"/>
    <property type="match status" value="1"/>
</dbReference>
<dbReference type="Proteomes" id="UP000001640">
    <property type="component" value="Chromosome 2"/>
</dbReference>
<proteinExistence type="inferred from homology"/>
<comment type="subcellular location">
    <subcellularLocation>
        <location evidence="2">Cytoplasm</location>
    </subcellularLocation>
    <subcellularLocation>
        <location evidence="1">Nucleus</location>
    </subcellularLocation>
</comment>
<protein>
    <recommendedName>
        <fullName evidence="14">Tyrosine-protein phosphatase CDC14</fullName>
        <ecNumber evidence="4">3.1.3.48</ecNumber>
    </recommendedName>
</protein>
<evidence type="ECO:0000256" key="12">
    <source>
        <dbReference type="ARBA" id="ARBA00023254"/>
    </source>
</evidence>
<dbReference type="InterPro" id="IPR020422">
    <property type="entry name" value="TYR_PHOSPHATASE_DUAL_dom"/>
</dbReference>
<dbReference type="KEGG" id="ncs:NCAS_0B07280"/>
<dbReference type="InterPro" id="IPR029021">
    <property type="entry name" value="Prot-tyrosine_phosphatase-like"/>
</dbReference>
<dbReference type="GO" id="GO:0033554">
    <property type="term" value="P:cellular response to stress"/>
    <property type="evidence" value="ECO:0007669"/>
    <property type="project" value="UniProtKB-ARBA"/>
</dbReference>
<keyword evidence="9" id="KW-0378">Hydrolase</keyword>
<feature type="domain" description="Tyrosine specific protein phosphatases" evidence="17">
    <location>
        <begin position="264"/>
        <end position="329"/>
    </location>
</feature>
<keyword evidence="7" id="KW-0132">Cell division</keyword>
<gene>
    <name evidence="18" type="primary">NCAS0B07280</name>
    <name evidence="18" type="ordered locus">NCAS_0B07280</name>
</gene>
<dbReference type="Pfam" id="PF14671">
    <property type="entry name" value="DSPn"/>
    <property type="match status" value="1"/>
</dbReference>
<feature type="compositionally biased region" description="Basic residues" evidence="15">
    <location>
        <begin position="518"/>
        <end position="527"/>
    </location>
</feature>
<keyword evidence="19" id="KW-1185">Reference proteome</keyword>
<dbReference type="RefSeq" id="XP_003675183.1">
    <property type="nucleotide sequence ID" value="XM_003675135.1"/>
</dbReference>
<dbReference type="PROSITE" id="PS50056">
    <property type="entry name" value="TYR_PHOSPHATASE_2"/>
    <property type="match status" value="1"/>
</dbReference>
<keyword evidence="8" id="KW-0498">Mitosis</keyword>
<dbReference type="HOGENOM" id="CLU_017787_1_2_1"/>
<feature type="compositionally biased region" description="Polar residues" evidence="15">
    <location>
        <begin position="403"/>
        <end position="415"/>
    </location>
</feature>
<dbReference type="GO" id="GO:0004725">
    <property type="term" value="F:protein tyrosine phosphatase activity"/>
    <property type="evidence" value="ECO:0007669"/>
    <property type="project" value="UniProtKB-EC"/>
</dbReference>
<evidence type="ECO:0000313" key="18">
    <source>
        <dbReference type="EMBL" id="CCC68812.1"/>
    </source>
</evidence>
<evidence type="ECO:0000256" key="6">
    <source>
        <dbReference type="ARBA" id="ARBA00022553"/>
    </source>
</evidence>
<dbReference type="GO" id="GO:0051301">
    <property type="term" value="P:cell division"/>
    <property type="evidence" value="ECO:0007669"/>
    <property type="project" value="UniProtKB-KW"/>
</dbReference>
<keyword evidence="10" id="KW-0904">Protein phosphatase</keyword>
<dbReference type="CDD" id="cd17657">
    <property type="entry name" value="CDC14_N"/>
    <property type="match status" value="1"/>
</dbReference>
<dbReference type="GO" id="GO:0032954">
    <property type="term" value="P:regulation of cytokinetic process"/>
    <property type="evidence" value="ECO:0007669"/>
    <property type="project" value="UniProtKB-ARBA"/>
</dbReference>
<dbReference type="InParanoid" id="G0VA82"/>
<dbReference type="InterPro" id="IPR000387">
    <property type="entry name" value="Tyr_Pase_dom"/>
</dbReference>
<keyword evidence="12" id="KW-0469">Meiosis</keyword>
<feature type="region of interest" description="Disordered" evidence="15">
    <location>
        <begin position="402"/>
        <end position="546"/>
    </location>
</feature>
<dbReference type="FunFam" id="3.90.190.10:FF:000073">
    <property type="entry name" value="Tyrosine-protein phosphatase CDC14"/>
    <property type="match status" value="1"/>
</dbReference>
<dbReference type="GO" id="GO:0005737">
    <property type="term" value="C:cytoplasm"/>
    <property type="evidence" value="ECO:0007669"/>
    <property type="project" value="UniProtKB-SubCell"/>
</dbReference>
<reference evidence="18 19" key="1">
    <citation type="journal article" date="2011" name="Proc. Natl. Acad. Sci. U.S.A.">
        <title>Evolutionary erosion of yeast sex chromosomes by mating-type switching accidents.</title>
        <authorList>
            <person name="Gordon J.L."/>
            <person name="Armisen D."/>
            <person name="Proux-Wera E."/>
            <person name="Oheigeartaigh S.S."/>
            <person name="Byrne K.P."/>
            <person name="Wolfe K.H."/>
        </authorList>
    </citation>
    <scope>NUCLEOTIDE SEQUENCE [LARGE SCALE GENOMIC DNA]</scope>
    <source>
        <strain evidence="19">ATCC 76901 / BCRC 22586 / CBS 4309 / NBRC 1992 / NRRL Y-12630</strain>
    </source>
</reference>
<dbReference type="InterPro" id="IPR029260">
    <property type="entry name" value="DSPn"/>
</dbReference>
<dbReference type="InterPro" id="IPR050561">
    <property type="entry name" value="PTP"/>
</dbReference>
<dbReference type="STRING" id="1064592.G0VA82"/>
<dbReference type="EC" id="3.1.3.48" evidence="4"/>
<feature type="compositionally biased region" description="Low complexity" evidence="15">
    <location>
        <begin position="486"/>
        <end position="500"/>
    </location>
</feature>
<dbReference type="SMART" id="SM00195">
    <property type="entry name" value="DSPc"/>
    <property type="match status" value="1"/>
</dbReference>
<evidence type="ECO:0000256" key="15">
    <source>
        <dbReference type="SAM" id="MobiDB-lite"/>
    </source>
</evidence>
<evidence type="ECO:0000259" key="17">
    <source>
        <dbReference type="PROSITE" id="PS50056"/>
    </source>
</evidence>
<evidence type="ECO:0000256" key="1">
    <source>
        <dbReference type="ARBA" id="ARBA00004123"/>
    </source>
</evidence>
<dbReference type="CDD" id="cd14499">
    <property type="entry name" value="CDC14_C"/>
    <property type="match status" value="1"/>
</dbReference>
<reference key="2">
    <citation type="submission" date="2011-08" db="EMBL/GenBank/DDBJ databases">
        <title>Genome sequence of Naumovozyma castellii.</title>
        <authorList>
            <person name="Gordon J.L."/>
            <person name="Armisen D."/>
            <person name="Proux-Wera E."/>
            <person name="OhEigeartaigh S.S."/>
            <person name="Byrne K.P."/>
            <person name="Wolfe K.H."/>
        </authorList>
    </citation>
    <scope>NUCLEOTIDE SEQUENCE</scope>
    <source>
        <strain>Type strain:CBS 4309</strain>
    </source>
</reference>
<evidence type="ECO:0000256" key="8">
    <source>
        <dbReference type="ARBA" id="ARBA00022776"/>
    </source>
</evidence>
<dbReference type="GO" id="GO:0007096">
    <property type="term" value="P:regulation of exit from mitosis"/>
    <property type="evidence" value="ECO:0007669"/>
    <property type="project" value="UniProtKB-ARBA"/>
</dbReference>
<evidence type="ECO:0000256" key="13">
    <source>
        <dbReference type="ARBA" id="ARBA00023306"/>
    </source>
</evidence>
<feature type="compositionally biased region" description="Polar residues" evidence="15">
    <location>
        <begin position="444"/>
        <end position="454"/>
    </location>
</feature>
<evidence type="ECO:0000256" key="11">
    <source>
        <dbReference type="ARBA" id="ARBA00023242"/>
    </source>
</evidence>
<dbReference type="PROSITE" id="PS50054">
    <property type="entry name" value="TYR_PHOSPHATASE_DUAL"/>
    <property type="match status" value="1"/>
</dbReference>
<evidence type="ECO:0000256" key="3">
    <source>
        <dbReference type="ARBA" id="ARBA00007315"/>
    </source>
</evidence>
<evidence type="ECO:0000256" key="7">
    <source>
        <dbReference type="ARBA" id="ARBA00022618"/>
    </source>
</evidence>
<dbReference type="GO" id="GO:0005730">
    <property type="term" value="C:nucleolus"/>
    <property type="evidence" value="ECO:0007669"/>
    <property type="project" value="UniProtKB-ARBA"/>
</dbReference>
<dbReference type="Pfam" id="PF00782">
    <property type="entry name" value="DSPc"/>
    <property type="match status" value="1"/>
</dbReference>
<keyword evidence="5" id="KW-0963">Cytoplasm</keyword>
<dbReference type="OrthoDB" id="5632at2759"/>
<dbReference type="GO" id="GO:0005816">
    <property type="term" value="C:spindle pole body"/>
    <property type="evidence" value="ECO:0007669"/>
    <property type="project" value="UniProtKB-ARBA"/>
</dbReference>
<dbReference type="Gene3D" id="3.90.190.10">
    <property type="entry name" value="Protein tyrosine phosphatase superfamily"/>
    <property type="match status" value="2"/>
</dbReference>
<sequence length="546" mass="62090">MPKEVSLDNTIEFLNGRVYLGAYDYAPQNTDEIVFFTIEDTLFYNSFHLDFGPMNIGHLYRFAVIFHEILNDVANMKKSVVFYSSTFTRDRANSACLLCCYMILVQGWTPHQVLQPLAQVDPPFMPFRDAGYSNADFEITIQDVVYGVWRAKERNLIELKNFNLEAYEKFECVENGDFNILTPEFIAFASPQEENFNKMAYQRFNKALNRPFKCVLEAFKEQNVQLVVRLNSHLYNKKHFEDIGIQHLDMIFEDGTCPDMSIVQNFIGAAETIIRKGGKIAVHCKAGLGRTGCLIGAHLIYTHGFTANECIGFLRFIRPGMVVGPQQHWLYLHQNDFREWKHTMRVSLEPSNIIGGLYPLISLEEYRLQKRLLRSSPYKENEEALRDQTTMTPPRKVRESIANGFQSNAIPQESPGQPRKDEIKSVVSHSEGNAHHENGGKSYRVQSAIPQESPGQPRKENRASRNFQDSNKIREDDGDGDIIMRSGDSSAGSNRISSSGIPLANDDENNRDALLKQHLPKNKRAISGRRTASSTGVRKTSSSGRR</sequence>
<keyword evidence="11" id="KW-0539">Nucleus</keyword>
<evidence type="ECO:0000259" key="16">
    <source>
        <dbReference type="PROSITE" id="PS50054"/>
    </source>
</evidence>
<name>G0VA82_NAUCA</name>
<dbReference type="InterPro" id="IPR000340">
    <property type="entry name" value="Dual-sp_phosphatase_cat-dom"/>
</dbReference>
<evidence type="ECO:0000256" key="2">
    <source>
        <dbReference type="ARBA" id="ARBA00004496"/>
    </source>
</evidence>
<evidence type="ECO:0000256" key="10">
    <source>
        <dbReference type="ARBA" id="ARBA00022912"/>
    </source>
</evidence>
<dbReference type="InterPro" id="IPR044506">
    <property type="entry name" value="CDC14_C"/>
</dbReference>
<feature type="compositionally biased region" description="Polar residues" evidence="15">
    <location>
        <begin position="530"/>
        <end position="546"/>
    </location>
</feature>
<dbReference type="FunFam" id="3.90.190.10:FF:000038">
    <property type="entry name" value="Tyrosine-protein phosphatase CDC14"/>
    <property type="match status" value="1"/>
</dbReference>
<evidence type="ECO:0000256" key="4">
    <source>
        <dbReference type="ARBA" id="ARBA00013064"/>
    </source>
</evidence>
<accession>G0VA82</accession>
<dbReference type="SMART" id="SM00404">
    <property type="entry name" value="PTPc_motif"/>
    <property type="match status" value="1"/>
</dbReference>